<dbReference type="Proteomes" id="UP000017081">
    <property type="component" value="Unassembled WGS sequence"/>
</dbReference>
<dbReference type="InterPro" id="IPR023198">
    <property type="entry name" value="PGP-like_dom2"/>
</dbReference>
<dbReference type="AlphaFoldDB" id="U7VA35"/>
<proteinExistence type="predicted"/>
<comment type="caution">
    <text evidence="1">The sequence shown here is derived from an EMBL/GenBank/DDBJ whole genome shotgun (WGS) entry which is preliminary data.</text>
</comment>
<dbReference type="Gene3D" id="3.40.50.1000">
    <property type="entry name" value="HAD superfamily/HAD-like"/>
    <property type="match status" value="1"/>
</dbReference>
<organism evidence="1 2">
    <name type="scientific">Cetobacterium somerae ATCC BAA-474</name>
    <dbReference type="NCBI Taxonomy" id="1319815"/>
    <lineage>
        <taxon>Bacteria</taxon>
        <taxon>Fusobacteriati</taxon>
        <taxon>Fusobacteriota</taxon>
        <taxon>Fusobacteriia</taxon>
        <taxon>Fusobacteriales</taxon>
        <taxon>Fusobacteriaceae</taxon>
        <taxon>Cetobacterium</taxon>
    </lineage>
</organism>
<dbReference type="PANTHER" id="PTHR43611:SF3">
    <property type="entry name" value="FLAVIN MONONUCLEOTIDE HYDROLASE 1, CHLOROPLATIC"/>
    <property type="match status" value="1"/>
</dbReference>
<sequence>MRYVYNNPKLFFKGGIMKNIVFDIGNVLLDFHPQEFLKGLGFEKNIEDRLYKLIFLSDEWKELDRGSIDYEVAEKIFKTKAPDLKKEISIVLDKWHEMLIPIEANVNLLKSLKDYGYNIYYLSNFQKDVYEKMYNKHDFLRIGNGGVISYQVNTLKPDHFIYAILLSKYNLNPSETLFIDDNFDNIEEAKKIGFHSVLFTNCDELKNSIKPLL</sequence>
<dbReference type="eggNOG" id="COG1011">
    <property type="taxonomic scope" value="Bacteria"/>
</dbReference>
<dbReference type="PANTHER" id="PTHR43611">
    <property type="entry name" value="ALPHA-D-GLUCOSE 1-PHOSPHATE PHOSPHATASE"/>
    <property type="match status" value="1"/>
</dbReference>
<dbReference type="InterPro" id="IPR036412">
    <property type="entry name" value="HAD-like_sf"/>
</dbReference>
<accession>U7VA35</accession>
<name>U7VA35_9FUSO</name>
<evidence type="ECO:0000313" key="1">
    <source>
        <dbReference type="EMBL" id="ERT68577.1"/>
    </source>
</evidence>
<dbReference type="SUPFAM" id="SSF56784">
    <property type="entry name" value="HAD-like"/>
    <property type="match status" value="1"/>
</dbReference>
<dbReference type="Pfam" id="PF00702">
    <property type="entry name" value="Hydrolase"/>
    <property type="match status" value="1"/>
</dbReference>
<dbReference type="STRING" id="1319815.HMPREF0202_01537"/>
<dbReference type="InterPro" id="IPR023214">
    <property type="entry name" value="HAD_sf"/>
</dbReference>
<reference evidence="1 2" key="1">
    <citation type="submission" date="2013-08" db="EMBL/GenBank/DDBJ databases">
        <authorList>
            <person name="Weinstock G."/>
            <person name="Sodergren E."/>
            <person name="Wylie T."/>
            <person name="Fulton L."/>
            <person name="Fulton R."/>
            <person name="Fronick C."/>
            <person name="O'Laughlin M."/>
            <person name="Godfrey J."/>
            <person name="Miner T."/>
            <person name="Herter B."/>
            <person name="Appelbaum E."/>
            <person name="Cordes M."/>
            <person name="Lek S."/>
            <person name="Wollam A."/>
            <person name="Pepin K.H."/>
            <person name="Palsikar V.B."/>
            <person name="Mitreva M."/>
            <person name="Wilson R.K."/>
        </authorList>
    </citation>
    <scope>NUCLEOTIDE SEQUENCE [LARGE SCALE GENOMIC DNA]</scope>
    <source>
        <strain evidence="1 2">ATCC BAA-474</strain>
    </source>
</reference>
<evidence type="ECO:0000313" key="2">
    <source>
        <dbReference type="Proteomes" id="UP000017081"/>
    </source>
</evidence>
<dbReference type="InterPro" id="IPR006439">
    <property type="entry name" value="HAD-SF_hydro_IA"/>
</dbReference>
<dbReference type="EMBL" id="AXZF01000055">
    <property type="protein sequence ID" value="ERT68577.1"/>
    <property type="molecule type" value="Genomic_DNA"/>
</dbReference>
<gene>
    <name evidence="1" type="ORF">HMPREF0202_01537</name>
</gene>
<dbReference type="Gene3D" id="1.10.150.240">
    <property type="entry name" value="Putative phosphatase, domain 2"/>
    <property type="match status" value="1"/>
</dbReference>
<dbReference type="SFLD" id="SFLDS00003">
    <property type="entry name" value="Haloacid_Dehalogenase"/>
    <property type="match status" value="1"/>
</dbReference>
<dbReference type="NCBIfam" id="TIGR01509">
    <property type="entry name" value="HAD-SF-IA-v3"/>
    <property type="match status" value="1"/>
</dbReference>
<protein>
    <recommendedName>
        <fullName evidence="3">HAD hydrolase, family IA, variant 3</fullName>
    </recommendedName>
</protein>
<dbReference type="SFLD" id="SFLDG01129">
    <property type="entry name" value="C1.5:_HAD__Beta-PGM__Phosphata"/>
    <property type="match status" value="1"/>
</dbReference>
<dbReference type="HOGENOM" id="CLU_045011_9_1_0"/>
<evidence type="ECO:0008006" key="3">
    <source>
        <dbReference type="Google" id="ProtNLM"/>
    </source>
</evidence>
<keyword evidence="2" id="KW-1185">Reference proteome</keyword>